<dbReference type="OrthoDB" id="9804851at2"/>
<comment type="caution">
    <text evidence="5">The sequence shown here is derived from an EMBL/GenBank/DDBJ whole genome shotgun (WGS) entry which is preliminary data.</text>
</comment>
<dbReference type="GO" id="GO:1990904">
    <property type="term" value="C:ribonucleoprotein complex"/>
    <property type="evidence" value="ECO:0007669"/>
    <property type="project" value="UniProtKB-KW"/>
</dbReference>
<sequence>MKSHNLEHKSSKRKRAFGMEHAVAPADTKTVKKLLGLR</sequence>
<dbReference type="InterPro" id="IPR021137">
    <property type="entry name" value="Ribosomal_bL35-like"/>
</dbReference>
<keyword evidence="3" id="KW-0687">Ribonucleoprotein</keyword>
<protein>
    <submittedName>
        <fullName evidence="5">Ribosomal protein L35</fullName>
    </submittedName>
</protein>
<organism evidence="5 6">
    <name type="scientific">Gaiella occulta</name>
    <dbReference type="NCBI Taxonomy" id="1002870"/>
    <lineage>
        <taxon>Bacteria</taxon>
        <taxon>Bacillati</taxon>
        <taxon>Actinomycetota</taxon>
        <taxon>Thermoleophilia</taxon>
        <taxon>Gaiellales</taxon>
        <taxon>Gaiellaceae</taxon>
        <taxon>Gaiella</taxon>
    </lineage>
</organism>
<name>A0A7M2YU12_9ACTN</name>
<evidence type="ECO:0000256" key="2">
    <source>
        <dbReference type="ARBA" id="ARBA00022980"/>
    </source>
</evidence>
<evidence type="ECO:0000256" key="1">
    <source>
        <dbReference type="ARBA" id="ARBA00006598"/>
    </source>
</evidence>
<keyword evidence="6" id="KW-1185">Reference proteome</keyword>
<dbReference type="EMBL" id="QQZY01000010">
    <property type="protein sequence ID" value="RDI73384.1"/>
    <property type="molecule type" value="Genomic_DNA"/>
</dbReference>
<dbReference type="GO" id="GO:0006412">
    <property type="term" value="P:translation"/>
    <property type="evidence" value="ECO:0007669"/>
    <property type="project" value="InterPro"/>
</dbReference>
<feature type="region of interest" description="Disordered" evidence="4">
    <location>
        <begin position="1"/>
        <end position="22"/>
    </location>
</feature>
<proteinExistence type="inferred from homology"/>
<dbReference type="Proteomes" id="UP000254134">
    <property type="component" value="Unassembled WGS sequence"/>
</dbReference>
<gene>
    <name evidence="5" type="ORF">Gocc_2984</name>
</gene>
<keyword evidence="2 5" id="KW-0689">Ribosomal protein</keyword>
<evidence type="ECO:0000256" key="4">
    <source>
        <dbReference type="SAM" id="MobiDB-lite"/>
    </source>
</evidence>
<evidence type="ECO:0000256" key="3">
    <source>
        <dbReference type="ARBA" id="ARBA00023274"/>
    </source>
</evidence>
<accession>A0A7M2YU12</accession>
<evidence type="ECO:0000313" key="6">
    <source>
        <dbReference type="Proteomes" id="UP000254134"/>
    </source>
</evidence>
<dbReference type="InterPro" id="IPR037229">
    <property type="entry name" value="Ribosomal_bL35_sf"/>
</dbReference>
<dbReference type="Gene3D" id="4.10.410.60">
    <property type="match status" value="1"/>
</dbReference>
<dbReference type="AlphaFoldDB" id="A0A7M2YU12"/>
<evidence type="ECO:0000313" key="5">
    <source>
        <dbReference type="EMBL" id="RDI73384.1"/>
    </source>
</evidence>
<reference evidence="6" key="2">
    <citation type="journal article" date="2019" name="MicrobiologyOpen">
        <title>High-quality draft genome sequence of Gaiella occulta isolated from a 150 meter deep mineral water borehole and comparison with the genome sequences of other deep-branching lineages of the phylum Actinobacteria.</title>
        <authorList>
            <person name="Severino R."/>
            <person name="Froufe H.J.C."/>
            <person name="Barroso C."/>
            <person name="Albuquerque L."/>
            <person name="Lobo-da-Cunha A."/>
            <person name="da Costa M.S."/>
            <person name="Egas C."/>
        </authorList>
    </citation>
    <scope>NUCLEOTIDE SEQUENCE [LARGE SCALE GENOMIC DNA]</scope>
    <source>
        <strain evidence="6">F2-233</strain>
    </source>
</reference>
<dbReference type="GO" id="GO:0005840">
    <property type="term" value="C:ribosome"/>
    <property type="evidence" value="ECO:0007669"/>
    <property type="project" value="UniProtKB-KW"/>
</dbReference>
<dbReference type="Pfam" id="PF01632">
    <property type="entry name" value="Ribosomal_L35p"/>
    <property type="match status" value="1"/>
</dbReference>
<comment type="similarity">
    <text evidence="1">Belongs to the bacterial ribosomal protein bL35 family.</text>
</comment>
<dbReference type="GO" id="GO:0003735">
    <property type="term" value="F:structural constituent of ribosome"/>
    <property type="evidence" value="ECO:0007669"/>
    <property type="project" value="InterPro"/>
</dbReference>
<reference evidence="5 6" key="1">
    <citation type="submission" date="2018-07" db="EMBL/GenBank/DDBJ databases">
        <title>High-quality-draft genome sequence of Gaiella occulta.</title>
        <authorList>
            <person name="Severino R."/>
            <person name="Froufe H.J.C."/>
            <person name="Rainey F.A."/>
            <person name="Barroso C."/>
            <person name="Albuquerque L."/>
            <person name="Lobo-Da-Cunha A."/>
            <person name="Da Costa M.S."/>
            <person name="Egas C."/>
        </authorList>
    </citation>
    <scope>NUCLEOTIDE SEQUENCE [LARGE SCALE GENOMIC DNA]</scope>
    <source>
        <strain evidence="5 6">F2-233</strain>
    </source>
</reference>
<dbReference type="SUPFAM" id="SSF143034">
    <property type="entry name" value="L35p-like"/>
    <property type="match status" value="1"/>
</dbReference>